<dbReference type="PANTHER" id="PTHR33507:SF3">
    <property type="entry name" value="INNER MEMBRANE PROTEIN YBBJ"/>
    <property type="match status" value="1"/>
</dbReference>
<dbReference type="InterPro" id="IPR052165">
    <property type="entry name" value="Membrane_assoc_protease"/>
</dbReference>
<dbReference type="Gene3D" id="2.40.50.140">
    <property type="entry name" value="Nucleic acid-binding proteins"/>
    <property type="match status" value="1"/>
</dbReference>
<dbReference type="OrthoDB" id="9810336at2"/>
<evidence type="ECO:0000313" key="7">
    <source>
        <dbReference type="Proteomes" id="UP000035287"/>
    </source>
</evidence>
<gene>
    <name evidence="6" type="ORF">AB433_01750</name>
</gene>
<dbReference type="InterPro" id="IPR002810">
    <property type="entry name" value="NfeD-like_C"/>
</dbReference>
<evidence type="ECO:0000256" key="2">
    <source>
        <dbReference type="ARBA" id="ARBA00022692"/>
    </source>
</evidence>
<dbReference type="Proteomes" id="UP000035287">
    <property type="component" value="Chromosome"/>
</dbReference>
<dbReference type="KEGG" id="cna:AB433_01750"/>
<organism evidence="6 7">
    <name type="scientific">Croceicoccus naphthovorans</name>
    <dbReference type="NCBI Taxonomy" id="1348774"/>
    <lineage>
        <taxon>Bacteria</taxon>
        <taxon>Pseudomonadati</taxon>
        <taxon>Pseudomonadota</taxon>
        <taxon>Alphaproteobacteria</taxon>
        <taxon>Sphingomonadales</taxon>
        <taxon>Erythrobacteraceae</taxon>
        <taxon>Croceicoccus</taxon>
    </lineage>
</organism>
<feature type="domain" description="NfeD-like C-terminal" evidence="5">
    <location>
        <begin position="92"/>
        <end position="146"/>
    </location>
</feature>
<name>A0A0G3XF16_9SPHN</name>
<dbReference type="STRING" id="1348774.AB433_01750"/>
<evidence type="ECO:0000256" key="3">
    <source>
        <dbReference type="ARBA" id="ARBA00022989"/>
    </source>
</evidence>
<dbReference type="AlphaFoldDB" id="A0A0G3XF16"/>
<dbReference type="Pfam" id="PF01957">
    <property type="entry name" value="NfeD"/>
    <property type="match status" value="1"/>
</dbReference>
<keyword evidence="3" id="KW-1133">Transmembrane helix</keyword>
<dbReference type="PATRIC" id="fig|1348774.3.peg.370"/>
<dbReference type="GO" id="GO:0005886">
    <property type="term" value="C:plasma membrane"/>
    <property type="evidence" value="ECO:0007669"/>
    <property type="project" value="TreeGrafter"/>
</dbReference>
<reference evidence="6 7" key="1">
    <citation type="submission" date="2015-06" db="EMBL/GenBank/DDBJ databases">
        <authorList>
            <person name="Zeng Y."/>
            <person name="Huang Y."/>
        </authorList>
    </citation>
    <scope>NUCLEOTIDE SEQUENCE [LARGE SCALE GENOMIC DNA]</scope>
    <source>
        <strain evidence="6 7">PQ-2</strain>
    </source>
</reference>
<dbReference type="PANTHER" id="PTHR33507">
    <property type="entry name" value="INNER MEMBRANE PROTEIN YBBJ"/>
    <property type="match status" value="1"/>
</dbReference>
<evidence type="ECO:0000256" key="4">
    <source>
        <dbReference type="ARBA" id="ARBA00023136"/>
    </source>
</evidence>
<keyword evidence="2" id="KW-0812">Transmembrane</keyword>
<evidence type="ECO:0000256" key="1">
    <source>
        <dbReference type="ARBA" id="ARBA00004141"/>
    </source>
</evidence>
<protein>
    <recommendedName>
        <fullName evidence="5">NfeD-like C-terminal domain-containing protein</fullName>
    </recommendedName>
</protein>
<comment type="subcellular location">
    <subcellularLocation>
        <location evidence="1">Membrane</location>
        <topology evidence="1">Multi-pass membrane protein</topology>
    </subcellularLocation>
</comment>
<dbReference type="InterPro" id="IPR012340">
    <property type="entry name" value="NA-bd_OB-fold"/>
</dbReference>
<dbReference type="EMBL" id="CP011770">
    <property type="protein sequence ID" value="AKM08983.1"/>
    <property type="molecule type" value="Genomic_DNA"/>
</dbReference>
<sequence>MDWFGGIDDTWLWLILGVVLATAEMLIPGYFLIWMAGAAFLTGLITALAPMPVPFQLLTFIVFSAFSVFAARRWFDYAGTETTDPMMNDRGARLIGSGCIVTQALDGGEGRVRLGDSEWLARGADAAVGTRLTVTGHDGTVLLVAPVEDGHIAGEPKALTQD</sequence>
<evidence type="ECO:0000313" key="6">
    <source>
        <dbReference type="EMBL" id="AKM08983.1"/>
    </source>
</evidence>
<proteinExistence type="predicted"/>
<dbReference type="RefSeq" id="WP_047819679.1">
    <property type="nucleotide sequence ID" value="NZ_CP011770.1"/>
</dbReference>
<keyword evidence="4" id="KW-0472">Membrane</keyword>
<evidence type="ECO:0000259" key="5">
    <source>
        <dbReference type="Pfam" id="PF01957"/>
    </source>
</evidence>
<keyword evidence="7" id="KW-1185">Reference proteome</keyword>
<accession>A0A0G3XF16</accession>